<sequence>MKDPKKAKWVLGASGILLSAALLTQINSPTEAETTSTNNIQEVNQENMTKKEKELVQLDWTNFEITSQPAVKSERKTKRT</sequence>
<feature type="chain" id="PRO_5030009991" evidence="1">
    <location>
        <begin position="33"/>
        <end position="80"/>
    </location>
</feature>
<evidence type="ECO:0000313" key="2">
    <source>
        <dbReference type="EMBL" id="KMY31812.1"/>
    </source>
</evidence>
<comment type="caution">
    <text evidence="2">The sequence shown here is derived from an EMBL/GenBank/DDBJ whole genome shotgun (WGS) entry which is preliminary data.</text>
</comment>
<dbReference type="GeneID" id="96597907"/>
<reference evidence="3" key="1">
    <citation type="submission" date="2015-07" db="EMBL/GenBank/DDBJ databases">
        <authorList>
            <person name="Liu B."/>
            <person name="Wang J."/>
            <person name="Zhu Y."/>
            <person name="Liu G."/>
            <person name="Chen Q."/>
            <person name="Lan J."/>
            <person name="Che J."/>
            <person name="Ge C."/>
            <person name="Shi H."/>
            <person name="Pan Z."/>
            <person name="Liu X."/>
        </authorList>
    </citation>
    <scope>NUCLEOTIDE SEQUENCE [LARGE SCALE GENOMIC DNA]</scope>
    <source>
        <strain evidence="3">DSM 23493</strain>
    </source>
</reference>
<name>A0A0K9FC47_9BACI</name>
<dbReference type="AlphaFoldDB" id="A0A0K9FC47"/>
<gene>
    <name evidence="2" type="ORF">ACZ11_06380</name>
</gene>
<proteinExistence type="predicted"/>
<evidence type="ECO:0000256" key="1">
    <source>
        <dbReference type="SAM" id="SignalP"/>
    </source>
</evidence>
<dbReference type="OrthoDB" id="2455447at2"/>
<organism evidence="2 3">
    <name type="scientific">Lysinibacillus xylanilyticus</name>
    <dbReference type="NCBI Taxonomy" id="582475"/>
    <lineage>
        <taxon>Bacteria</taxon>
        <taxon>Bacillati</taxon>
        <taxon>Bacillota</taxon>
        <taxon>Bacilli</taxon>
        <taxon>Bacillales</taxon>
        <taxon>Bacillaceae</taxon>
        <taxon>Lysinibacillus</taxon>
    </lineage>
</organism>
<keyword evidence="1" id="KW-0732">Signal</keyword>
<evidence type="ECO:0000313" key="3">
    <source>
        <dbReference type="Proteomes" id="UP000037326"/>
    </source>
</evidence>
<dbReference type="EMBL" id="LFXJ01000005">
    <property type="protein sequence ID" value="KMY31812.1"/>
    <property type="molecule type" value="Genomic_DNA"/>
</dbReference>
<dbReference type="RefSeq" id="WP_049664590.1">
    <property type="nucleotide sequence ID" value="NZ_JBNNMB010000009.1"/>
</dbReference>
<feature type="signal peptide" evidence="1">
    <location>
        <begin position="1"/>
        <end position="32"/>
    </location>
</feature>
<accession>A0A0K9FC47</accession>
<protein>
    <submittedName>
        <fullName evidence="2">Uncharacterized protein</fullName>
    </submittedName>
</protein>
<dbReference type="Proteomes" id="UP000037326">
    <property type="component" value="Unassembled WGS sequence"/>
</dbReference>
<dbReference type="PATRIC" id="fig|582475.4.peg.740"/>